<dbReference type="PANTHER" id="PTHR31157:SF1">
    <property type="entry name" value="SCP DOMAIN-CONTAINING PROTEIN"/>
    <property type="match status" value="1"/>
</dbReference>
<evidence type="ECO:0000313" key="4">
    <source>
        <dbReference type="Proteomes" id="UP000637980"/>
    </source>
</evidence>
<dbReference type="CDD" id="cd05379">
    <property type="entry name" value="CAP_bacterial"/>
    <property type="match status" value="1"/>
</dbReference>
<gene>
    <name evidence="3" type="ORF">GCM10007094_27360</name>
</gene>
<organism evidence="3 4">
    <name type="scientific">Pseudovibrio japonicus</name>
    <dbReference type="NCBI Taxonomy" id="366534"/>
    <lineage>
        <taxon>Bacteria</taxon>
        <taxon>Pseudomonadati</taxon>
        <taxon>Pseudomonadota</taxon>
        <taxon>Alphaproteobacteria</taxon>
        <taxon>Hyphomicrobiales</taxon>
        <taxon>Stappiaceae</taxon>
        <taxon>Pseudovibrio</taxon>
    </lineage>
</organism>
<accession>A0ABQ3EL36</accession>
<dbReference type="InterPro" id="IPR014044">
    <property type="entry name" value="CAP_dom"/>
</dbReference>
<reference evidence="4" key="1">
    <citation type="journal article" date="2019" name="Int. J. Syst. Evol. Microbiol.">
        <title>The Global Catalogue of Microorganisms (GCM) 10K type strain sequencing project: providing services to taxonomists for standard genome sequencing and annotation.</title>
        <authorList>
            <consortium name="The Broad Institute Genomics Platform"/>
            <consortium name="The Broad Institute Genome Sequencing Center for Infectious Disease"/>
            <person name="Wu L."/>
            <person name="Ma J."/>
        </authorList>
    </citation>
    <scope>NUCLEOTIDE SEQUENCE [LARGE SCALE GENOMIC DNA]</scope>
    <source>
        <strain evidence="4">KCTC 12861</strain>
    </source>
</reference>
<sequence length="184" mass="19754">MHLNLKTTAAALLAASLAGCVGSATGTTQDTQITHAGSDRSEALRQVNAWRAQHSLPALELNSQLEAVSQDMADHLASRDSLQTPRHSGSSLASRLREKGYQYAAAGENLGAGQSNVTDVINGWKNSRGHNRNLLNRNVTQMGIARTRRADGTYHNFWVITLASPRPPATETDVPAGMMPVPFL</sequence>
<feature type="domain" description="SCP" evidence="2">
    <location>
        <begin position="44"/>
        <end position="160"/>
    </location>
</feature>
<name>A0ABQ3EL36_9HYPH</name>
<dbReference type="Pfam" id="PF00188">
    <property type="entry name" value="CAP"/>
    <property type="match status" value="1"/>
</dbReference>
<dbReference type="SUPFAM" id="SSF55797">
    <property type="entry name" value="PR-1-like"/>
    <property type="match status" value="1"/>
</dbReference>
<keyword evidence="4" id="KW-1185">Reference proteome</keyword>
<evidence type="ECO:0000313" key="3">
    <source>
        <dbReference type="EMBL" id="GHB36258.1"/>
    </source>
</evidence>
<protein>
    <recommendedName>
        <fullName evidence="2">SCP domain-containing protein</fullName>
    </recommendedName>
</protein>
<proteinExistence type="predicted"/>
<feature type="signal peptide" evidence="1">
    <location>
        <begin position="1"/>
        <end position="26"/>
    </location>
</feature>
<dbReference type="Proteomes" id="UP000637980">
    <property type="component" value="Unassembled WGS sequence"/>
</dbReference>
<evidence type="ECO:0000256" key="1">
    <source>
        <dbReference type="SAM" id="SignalP"/>
    </source>
</evidence>
<feature type="chain" id="PRO_5047164720" description="SCP domain-containing protein" evidence="1">
    <location>
        <begin position="27"/>
        <end position="184"/>
    </location>
</feature>
<dbReference type="Gene3D" id="3.40.33.10">
    <property type="entry name" value="CAP"/>
    <property type="match status" value="1"/>
</dbReference>
<dbReference type="PANTHER" id="PTHR31157">
    <property type="entry name" value="SCP DOMAIN-CONTAINING PROTEIN"/>
    <property type="match status" value="1"/>
</dbReference>
<dbReference type="EMBL" id="BMXE01000004">
    <property type="protein sequence ID" value="GHB36258.1"/>
    <property type="molecule type" value="Genomic_DNA"/>
</dbReference>
<dbReference type="RefSeq" id="WP_209009097.1">
    <property type="nucleotide sequence ID" value="NZ_BMXE01000004.1"/>
</dbReference>
<comment type="caution">
    <text evidence="3">The sequence shown here is derived from an EMBL/GenBank/DDBJ whole genome shotgun (WGS) entry which is preliminary data.</text>
</comment>
<keyword evidence="1" id="KW-0732">Signal</keyword>
<dbReference type="InterPro" id="IPR035940">
    <property type="entry name" value="CAP_sf"/>
</dbReference>
<dbReference type="PROSITE" id="PS51257">
    <property type="entry name" value="PROKAR_LIPOPROTEIN"/>
    <property type="match status" value="1"/>
</dbReference>
<evidence type="ECO:0000259" key="2">
    <source>
        <dbReference type="Pfam" id="PF00188"/>
    </source>
</evidence>